<keyword evidence="2" id="KW-1185">Reference proteome</keyword>
<evidence type="ECO:0000313" key="2">
    <source>
        <dbReference type="Proteomes" id="UP001497493"/>
    </source>
</evidence>
<gene>
    <name evidence="1" type="ORF">MECH1_V1_1129</name>
</gene>
<dbReference type="SUPFAM" id="SSF48695">
    <property type="entry name" value="Multiheme cytochromes"/>
    <property type="match status" value="1"/>
</dbReference>
<accession>A0ABM9NH12</accession>
<reference evidence="1 2" key="1">
    <citation type="submission" date="2024-04" db="EMBL/GenBank/DDBJ databases">
        <authorList>
            <person name="Cremers G."/>
        </authorList>
    </citation>
    <scope>NUCLEOTIDE SEQUENCE [LARGE SCALE GENOMIC DNA]</scope>
    <source>
        <strain evidence="1">MeCH1-AG</strain>
    </source>
</reference>
<name>A0ABM9NH12_9GAMM</name>
<dbReference type="Gene3D" id="3.90.10.10">
    <property type="entry name" value="Cytochrome C3"/>
    <property type="match status" value="1"/>
</dbReference>
<organism evidence="1 2">
    <name type="scientific">Candidatus Methylocalor cossyra</name>
    <dbReference type="NCBI Taxonomy" id="3108543"/>
    <lineage>
        <taxon>Bacteria</taxon>
        <taxon>Pseudomonadati</taxon>
        <taxon>Pseudomonadota</taxon>
        <taxon>Gammaproteobacteria</taxon>
        <taxon>Methylococcales</taxon>
        <taxon>Methylococcaceae</taxon>
        <taxon>Candidatus Methylocalor</taxon>
    </lineage>
</organism>
<evidence type="ECO:0000313" key="1">
    <source>
        <dbReference type="EMBL" id="CAL1239905.1"/>
    </source>
</evidence>
<dbReference type="EMBL" id="OZ026884">
    <property type="protein sequence ID" value="CAL1239905.1"/>
    <property type="molecule type" value="Genomic_DNA"/>
</dbReference>
<dbReference type="InterPro" id="IPR036280">
    <property type="entry name" value="Multihaem_cyt_sf"/>
</dbReference>
<protein>
    <submittedName>
        <fullName evidence="1">MULTIHEME_CYTC domain-containing protein</fullName>
    </submittedName>
</protein>
<dbReference type="Proteomes" id="UP001497493">
    <property type="component" value="Chromosome"/>
</dbReference>
<proteinExistence type="predicted"/>
<sequence>MRFLPLPGGALSAVTMATIALLGGLVWGTWKHPEALWAPGDLSRYHADIPDCGRCHAPFQGPIAARCIACHTADRFAAGAKPAVSAAHRRWIETGQACFHCHTEHRGALAQITVGALVNPHGEFVFRATGTHSCGACHEFGPERGSGTRLLDNAPVRRLLEQGKGAHGRGRMARCLSCHSDGTAPP</sequence>